<dbReference type="InterPro" id="IPR014606">
    <property type="entry name" value="Heptose_7-P_kinase"/>
</dbReference>
<dbReference type="SUPFAM" id="SSF55060">
    <property type="entry name" value="GHMP Kinase, C-terminal domain"/>
    <property type="match status" value="1"/>
</dbReference>
<reference evidence="8 9" key="1">
    <citation type="journal article" date="2013" name="Genome Announc.">
        <title>Draft Genome Sequence of the Methanotrophic Gammaproteobacterium Methyloglobulus morosus DSM 22980 Strain KoM1.</title>
        <authorList>
            <person name="Poehlein A."/>
            <person name="Deutzmann J.S."/>
            <person name="Daniel R."/>
            <person name="Simeonova D.D."/>
        </authorList>
    </citation>
    <scope>NUCLEOTIDE SEQUENCE [LARGE SCALE GENOMIC DNA]</scope>
    <source>
        <strain evidence="8 9">KoM1</strain>
    </source>
</reference>
<dbReference type="PIRSF" id="PIRSF036406">
    <property type="entry name" value="Hept_kin"/>
    <property type="match status" value="1"/>
</dbReference>
<dbReference type="PRINTS" id="PR00960">
    <property type="entry name" value="LMBPPROTEIN"/>
</dbReference>
<dbReference type="Gene3D" id="3.30.230.120">
    <property type="match status" value="1"/>
</dbReference>
<comment type="similarity">
    <text evidence="5">Belongs to the GHMP kinase family.</text>
</comment>
<evidence type="ECO:0000256" key="2">
    <source>
        <dbReference type="ARBA" id="ARBA00022741"/>
    </source>
</evidence>
<dbReference type="InterPro" id="IPR013750">
    <property type="entry name" value="GHMP_kinase_C_dom"/>
</dbReference>
<evidence type="ECO:0000256" key="3">
    <source>
        <dbReference type="ARBA" id="ARBA00022777"/>
    </source>
</evidence>
<dbReference type="PROSITE" id="PS00627">
    <property type="entry name" value="GHMP_KINASES_ATP"/>
    <property type="match status" value="1"/>
</dbReference>
<dbReference type="PATRIC" id="fig|1116472.3.peg.2620"/>
<dbReference type="STRING" id="1116472.MGMO_94c00230"/>
<dbReference type="PANTHER" id="PTHR32463">
    <property type="entry name" value="L-FUCOSE KINASE"/>
    <property type="match status" value="1"/>
</dbReference>
<name>V5C4C5_9GAMM</name>
<keyword evidence="2" id="KW-0547">Nucleotide-binding</keyword>
<dbReference type="Pfam" id="PF08544">
    <property type="entry name" value="GHMP_kinases_C"/>
    <property type="match status" value="1"/>
</dbReference>
<proteinExistence type="inferred from homology"/>
<dbReference type="PANTHER" id="PTHR32463:SF0">
    <property type="entry name" value="L-FUCOSE KINASE"/>
    <property type="match status" value="1"/>
</dbReference>
<dbReference type="InterPro" id="IPR052203">
    <property type="entry name" value="GHMP_Kinase-Related"/>
</dbReference>
<evidence type="ECO:0000256" key="4">
    <source>
        <dbReference type="ARBA" id="ARBA00022840"/>
    </source>
</evidence>
<evidence type="ECO:0000256" key="1">
    <source>
        <dbReference type="ARBA" id="ARBA00022679"/>
    </source>
</evidence>
<gene>
    <name evidence="8" type="ORF">MGMO_94c00230</name>
</gene>
<evidence type="ECO:0000259" key="6">
    <source>
        <dbReference type="Pfam" id="PF00288"/>
    </source>
</evidence>
<feature type="domain" description="GHMP kinase N-terminal" evidence="6">
    <location>
        <begin position="72"/>
        <end position="155"/>
    </location>
</feature>
<keyword evidence="3 8" id="KW-0418">Kinase</keyword>
<dbReference type="GO" id="GO:0005524">
    <property type="term" value="F:ATP binding"/>
    <property type="evidence" value="ECO:0007669"/>
    <property type="project" value="UniProtKB-KW"/>
</dbReference>
<dbReference type="OrthoDB" id="9812992at2"/>
<feature type="domain" description="GHMP kinase C-terminal" evidence="7">
    <location>
        <begin position="230"/>
        <end position="304"/>
    </location>
</feature>
<dbReference type="InterPro" id="IPR036554">
    <property type="entry name" value="GHMP_kinase_C_sf"/>
</dbReference>
<dbReference type="InterPro" id="IPR006203">
    <property type="entry name" value="GHMP_knse_ATP-bd_CS"/>
</dbReference>
<dbReference type="InterPro" id="IPR006204">
    <property type="entry name" value="GHMP_kinase_N_dom"/>
</dbReference>
<organism evidence="8 9">
    <name type="scientific">Methyloglobulus morosus KoM1</name>
    <dbReference type="NCBI Taxonomy" id="1116472"/>
    <lineage>
        <taxon>Bacteria</taxon>
        <taxon>Pseudomonadati</taxon>
        <taxon>Pseudomonadota</taxon>
        <taxon>Gammaproteobacteria</taxon>
        <taxon>Methylococcales</taxon>
        <taxon>Methylococcaceae</taxon>
        <taxon>Methyloglobulus</taxon>
    </lineage>
</organism>
<keyword evidence="4" id="KW-0067">ATP-binding</keyword>
<evidence type="ECO:0000259" key="7">
    <source>
        <dbReference type="Pfam" id="PF08544"/>
    </source>
</evidence>
<comment type="caution">
    <text evidence="8">The sequence shown here is derived from an EMBL/GenBank/DDBJ whole genome shotgun (WGS) entry which is preliminary data.</text>
</comment>
<evidence type="ECO:0000256" key="5">
    <source>
        <dbReference type="ARBA" id="ARBA00038121"/>
    </source>
</evidence>
<keyword evidence="9" id="KW-1185">Reference proteome</keyword>
<dbReference type="InterPro" id="IPR001174">
    <property type="entry name" value="HddA/FKP"/>
</dbReference>
<evidence type="ECO:0000313" key="8">
    <source>
        <dbReference type="EMBL" id="ESS71608.1"/>
    </source>
</evidence>
<dbReference type="GO" id="GO:0050201">
    <property type="term" value="F:fucokinase activity"/>
    <property type="evidence" value="ECO:0007669"/>
    <property type="project" value="TreeGrafter"/>
</dbReference>
<dbReference type="InterPro" id="IPR020568">
    <property type="entry name" value="Ribosomal_Su5_D2-typ_SF"/>
</dbReference>
<keyword evidence="1" id="KW-0808">Transferase</keyword>
<dbReference type="RefSeq" id="WP_023495329.1">
    <property type="nucleotide sequence ID" value="NZ_AYLO01000090.1"/>
</dbReference>
<dbReference type="EMBL" id="AYLO01000090">
    <property type="protein sequence ID" value="ESS71608.1"/>
    <property type="molecule type" value="Genomic_DNA"/>
</dbReference>
<evidence type="ECO:0000313" key="9">
    <source>
        <dbReference type="Proteomes" id="UP000017842"/>
    </source>
</evidence>
<dbReference type="Pfam" id="PF00288">
    <property type="entry name" value="GHMP_kinases_N"/>
    <property type="match status" value="1"/>
</dbReference>
<dbReference type="AlphaFoldDB" id="V5C4C5"/>
<sequence>MIIARSPLRITLGGGGTDLPSYYREHEGFLVSAAIDKYVYVNVMRPFTPGIYLKYSQLEHVDHIADVKHPIIREALRLLDFKTPQVEITTLADIPAGTGLGSSGSFTTALLKALYAHRRRHLHQEELAELACHIEIDRLGEPVGKQDQYAAAVGGVTCFTFHKDDRVTARPLNISMDTFFDLEDNLLLFFTGYSRSAGSILKDQNVRTKTSDDEMLKNLHYVKELGYQSMEVLEKGDTPAFGEIMHKHWLHKKQRSSGMSNPQIDLWYDLAMNNGAIGGKLVGAGGGGFLMFMAKDRNKLRHAMSSAGLEEVRFRFDFEGSKVVLSS</sequence>
<accession>V5C4C5</accession>
<dbReference type="SUPFAM" id="SSF54211">
    <property type="entry name" value="Ribosomal protein S5 domain 2-like"/>
    <property type="match status" value="1"/>
</dbReference>
<dbReference type="eggNOG" id="COG2605">
    <property type="taxonomic scope" value="Bacteria"/>
</dbReference>
<dbReference type="GO" id="GO:0042352">
    <property type="term" value="P:GDP-L-fucose salvage"/>
    <property type="evidence" value="ECO:0007669"/>
    <property type="project" value="TreeGrafter"/>
</dbReference>
<protein>
    <submittedName>
        <fullName evidence="8">Galactokinase/mevalonate kinase</fullName>
    </submittedName>
</protein>
<dbReference type="Proteomes" id="UP000017842">
    <property type="component" value="Unassembled WGS sequence"/>
</dbReference>